<evidence type="ECO:0000256" key="3">
    <source>
        <dbReference type="ARBA" id="ARBA00022692"/>
    </source>
</evidence>
<dbReference type="PRINTS" id="PR01433">
    <property type="entry name" value="POLYCYSTIN2"/>
</dbReference>
<comment type="subcellular location">
    <subcellularLocation>
        <location evidence="1">Membrane</location>
        <topology evidence="1">Multi-pass membrane protein</topology>
    </subcellularLocation>
</comment>
<dbReference type="InterPro" id="IPR000203">
    <property type="entry name" value="GPS"/>
</dbReference>
<evidence type="ECO:0000256" key="10">
    <source>
        <dbReference type="PROSITE-ProRule" id="PRU00152"/>
    </source>
</evidence>
<feature type="transmembrane region" description="Helical" evidence="12">
    <location>
        <begin position="1315"/>
        <end position="1337"/>
    </location>
</feature>
<dbReference type="InterPro" id="IPR057244">
    <property type="entry name" value="GAIN_B"/>
</dbReference>
<name>A0A914A0T3_PATMI</name>
<dbReference type="InterPro" id="IPR003915">
    <property type="entry name" value="PKD_2"/>
</dbReference>
<evidence type="ECO:0000256" key="5">
    <source>
        <dbReference type="ARBA" id="ARBA00022989"/>
    </source>
</evidence>
<feature type="transmembrane region" description="Helical" evidence="12">
    <location>
        <begin position="1405"/>
        <end position="1425"/>
    </location>
</feature>
<dbReference type="GO" id="GO:0005262">
    <property type="term" value="F:calcium channel activity"/>
    <property type="evidence" value="ECO:0007669"/>
    <property type="project" value="TreeGrafter"/>
</dbReference>
<proteinExistence type="inferred from homology"/>
<dbReference type="Proteomes" id="UP000887568">
    <property type="component" value="Unplaced"/>
</dbReference>
<dbReference type="PANTHER" id="PTHR10877">
    <property type="entry name" value="POLYCYSTIN FAMILY MEMBER"/>
    <property type="match status" value="1"/>
</dbReference>
<protein>
    <recommendedName>
        <fullName evidence="17">Polycystic kidney disease protein 1-like 2</fullName>
    </recommendedName>
</protein>
<keyword evidence="3 12" id="KW-0812">Transmembrane</keyword>
<reference evidence="15" key="1">
    <citation type="submission" date="2022-11" db="UniProtKB">
        <authorList>
            <consortium name="EnsemblMetazoa"/>
        </authorList>
    </citation>
    <scope>IDENTIFICATION</scope>
</reference>
<comment type="similarity">
    <text evidence="2">Belongs to the polycystin family.</text>
</comment>
<keyword evidence="16" id="KW-1185">Reference proteome</keyword>
<evidence type="ECO:0000259" key="14">
    <source>
        <dbReference type="PROSITE" id="PS50221"/>
    </source>
</evidence>
<dbReference type="InterPro" id="IPR001024">
    <property type="entry name" value="PLAT/LH2_dom"/>
</dbReference>
<feature type="domain" description="PLAT" evidence="13">
    <location>
        <begin position="657"/>
        <end position="777"/>
    </location>
</feature>
<feature type="transmembrane region" description="Helical" evidence="12">
    <location>
        <begin position="1445"/>
        <end position="1462"/>
    </location>
</feature>
<dbReference type="PANTHER" id="PTHR10877:SF194">
    <property type="entry name" value="LOCATION OF VULVA DEFECTIVE 1"/>
    <property type="match status" value="1"/>
</dbReference>
<dbReference type="SMART" id="SM00303">
    <property type="entry name" value="GPS"/>
    <property type="match status" value="1"/>
</dbReference>
<evidence type="ECO:0000256" key="7">
    <source>
        <dbReference type="ARBA" id="ARBA00023157"/>
    </source>
</evidence>
<dbReference type="InterPro" id="IPR046338">
    <property type="entry name" value="GAIN_dom_sf"/>
</dbReference>
<feature type="transmembrane region" description="Helical" evidence="12">
    <location>
        <begin position="1349"/>
        <end position="1374"/>
    </location>
</feature>
<dbReference type="InterPro" id="IPR013122">
    <property type="entry name" value="PKD1_2_channel"/>
</dbReference>
<dbReference type="EnsemblMetazoa" id="XM_038201504.1">
    <property type="protein sequence ID" value="XP_038057432.1"/>
    <property type="gene ID" value="LOC119729022"/>
</dbReference>
<dbReference type="InterPro" id="IPR051223">
    <property type="entry name" value="Polycystin"/>
</dbReference>
<evidence type="ECO:0000256" key="6">
    <source>
        <dbReference type="ARBA" id="ARBA00023136"/>
    </source>
</evidence>
<feature type="domain" description="GAIN-B" evidence="14">
    <location>
        <begin position="447"/>
        <end position="598"/>
    </location>
</feature>
<evidence type="ECO:0000313" key="15">
    <source>
        <dbReference type="EnsemblMetazoa" id="XP_038057432.1"/>
    </source>
</evidence>
<feature type="transmembrane region" description="Helical" evidence="12">
    <location>
        <begin position="1054"/>
        <end position="1071"/>
    </location>
</feature>
<sequence>MIKNEDYYSAEALLLHGIDLTRLEMTLPAGQAGNDYLLDIVVYIFDVALGYTTVHLQVQTTLPDIGSLLGTNPSLLLDNILSGDPDSPTVMRKLITLSSVLNEANRLEKIASENPDNSTRTNNTQASSLLAHRTQMRTLMVSTLAEVTRRLYDSWADLANETEDTETWVQAASTVGLLADTPDELSPGTQSLLVDILENVTANLIRVSLFMPRQQYTLVCNDILHAIDGLQQAAVYDKTEADTVSPEEWAMTRDVVTRCDRVEDDMSSSLLHRLYPGDPLLRLRSSKLQLGLWKDPLFNGQGRAKVLPLTRLLVDGFSLPSTLLNSLDSAVRNEIQVESLKTRELSFNPYIWGDNLGLSITSLVKSMEFIDNENRKINVQDAKAPIDVMFYRRKESLGPVPPDVGDDSLGEGELYDPSPDTYQYAVSVQFSSGDTKFCYTLYIPDEEFTHEMQGNVTEGLFRVFSAATRSQHGIQDVDDRDPCVPVTELAVDEDSVVNSFQDFEDDLNATFGIQIAETQCIFRKKWDLSSSVLLNTEQGINLTFEFHLHSCMYWNEKSETWRQDGCRVSSLSTNNVTVCQCNHLTNFASNFVPVNTIDFIYVFTESNLGDNAAVLVVAIGILCLAILLAPLLRWKDKQDLLRWAARPLIDNTCEDTYVYTVSVYTGHAKHSGTRSIVYFDLIGDAGETRDRRLQDMEGCNIPDTGTLNHYLMGVPRSLGPLSCMRIRHDNSGEGHSASWFVYWFEVYDLQTGRRYCFVLNDWLTADSNKHEVPSRSLSLAGHEETLAIQSDFYRIVCETFADHHLWNSLVNRPLPSRFSRVQRLGVCLSLLYLFMITNAMFYSVDSLEGKPVCPSFRLALGPYTLTSQQLYVGAVSSLIVFPINVVIIQIFRRARRSSEAPTLNGKLVEFASQYGQTVGRFQQQGSLPHCSVYLGWFLIFLSVLVGGLFVVLYSLQWGKKRSEAWLISMFTSLFESVLLVEPAKTVLVAVLISCCCGRILRKANFKHPDKFINVDKTSNGSQSEHPNVTSTTTGASNPTWWQKKINTQDIVEQIGRHLLFMVLILAITLMYRQNDAFYMTKAVKDAFLGPKPYFMKIRTFENYWDWTNMVLIPTLYNNETYTGRPLDETEMKFVGETIGFRVGSVRLRQLRIHPNLCVVSNMMIDHGLQDECNVEYTPSSEDTSNHGESWQNRSLPWWVCPNTIPTCPWRFTWPPSPSTSKYVGVHGTVFGGGGFIADLGTTPGQAYRTLRYLQHANWIDVHTRAIFIEFTLYSPDANYFCLVTYVVEFPSTNAGIPFPNVYTFRLYDFADTTQVYSLVVTLLHLIFLLWLLHLAFIELEHIKKAKAKYFLSFNNCLEAMAIVLSVSAVVIYAIRQYAIDAFGAEIVAKKDLHYTCRTLVFVDELYALALGMIGFFVTVKLQSLLCLDRRFTVMTRTLSDAKFKLLGFAIIFFIVFYGFVWINYLMIGSEQEDYSTIVSTSETLLITLLGKFRFSQFDTNASTKTMVIVIFVLFCILQGFILLNMFMSIIIDSFAMVRKDDETYENAVYLEDVMFFELCRHVRKIIPQSGKVSHKEVGDNILAYRSIGEAVVLTRTQRRLFTRTQRRMAPWTAIPFHKIV</sequence>
<dbReference type="Pfam" id="PF01477">
    <property type="entry name" value="PLAT"/>
    <property type="match status" value="1"/>
</dbReference>
<dbReference type="InterPro" id="IPR036392">
    <property type="entry name" value="PLAT/LH2_dom_sf"/>
</dbReference>
<dbReference type="SMART" id="SM00308">
    <property type="entry name" value="LH2"/>
    <property type="match status" value="1"/>
</dbReference>
<keyword evidence="4" id="KW-0732">Signal</keyword>
<evidence type="ECO:0000256" key="4">
    <source>
        <dbReference type="ARBA" id="ARBA00022729"/>
    </source>
</evidence>
<dbReference type="SUPFAM" id="SSF49723">
    <property type="entry name" value="Lipase/lipooxygenase domain (PLAT/LH2 domain)"/>
    <property type="match status" value="1"/>
</dbReference>
<dbReference type="GO" id="GO:0050982">
    <property type="term" value="P:detection of mechanical stimulus"/>
    <property type="evidence" value="ECO:0007669"/>
    <property type="project" value="TreeGrafter"/>
</dbReference>
<keyword evidence="6 12" id="KW-0472">Membrane</keyword>
<feature type="transmembrane region" description="Helical" evidence="12">
    <location>
        <begin position="1506"/>
        <end position="1531"/>
    </location>
</feature>
<dbReference type="Gene3D" id="2.60.60.20">
    <property type="entry name" value="PLAT/LH2 domain"/>
    <property type="match status" value="1"/>
</dbReference>
<evidence type="ECO:0008006" key="17">
    <source>
        <dbReference type="Google" id="ProtNLM"/>
    </source>
</evidence>
<dbReference type="PROSITE" id="PS50095">
    <property type="entry name" value="PLAT"/>
    <property type="match status" value="1"/>
</dbReference>
<dbReference type="Gene3D" id="2.60.220.50">
    <property type="match status" value="1"/>
</dbReference>
<accession>A0A914A0T3</accession>
<dbReference type="OMA" id="FNNCLEA"/>
<evidence type="ECO:0000256" key="1">
    <source>
        <dbReference type="ARBA" id="ARBA00004141"/>
    </source>
</evidence>
<evidence type="ECO:0000256" key="12">
    <source>
        <dbReference type="SAM" id="Phobius"/>
    </source>
</evidence>
<feature type="transmembrane region" description="Helical" evidence="12">
    <location>
        <begin position="870"/>
        <end position="891"/>
    </location>
</feature>
<feature type="transmembrane region" description="Helical" evidence="12">
    <location>
        <begin position="824"/>
        <end position="844"/>
    </location>
</feature>
<organism evidence="15 16">
    <name type="scientific">Patiria miniata</name>
    <name type="common">Bat star</name>
    <name type="synonym">Asterina miniata</name>
    <dbReference type="NCBI Taxonomy" id="46514"/>
    <lineage>
        <taxon>Eukaryota</taxon>
        <taxon>Metazoa</taxon>
        <taxon>Echinodermata</taxon>
        <taxon>Eleutherozoa</taxon>
        <taxon>Asterozoa</taxon>
        <taxon>Asteroidea</taxon>
        <taxon>Valvatacea</taxon>
        <taxon>Valvatida</taxon>
        <taxon>Asterinidae</taxon>
        <taxon>Patiria</taxon>
    </lineage>
</organism>
<dbReference type="InterPro" id="IPR046791">
    <property type="entry name" value="Polycystin_dom"/>
</dbReference>
<dbReference type="GeneID" id="119729022"/>
<feature type="transmembrane region" description="Helical" evidence="12">
    <location>
        <begin position="976"/>
        <end position="1000"/>
    </location>
</feature>
<keyword evidence="5 12" id="KW-1133">Transmembrane helix</keyword>
<dbReference type="GO" id="GO:0005509">
    <property type="term" value="F:calcium ion binding"/>
    <property type="evidence" value="ECO:0007669"/>
    <property type="project" value="InterPro"/>
</dbReference>
<dbReference type="Pfam" id="PF20519">
    <property type="entry name" value="Polycystin_dom"/>
    <property type="match status" value="1"/>
</dbReference>
<evidence type="ECO:0000256" key="2">
    <source>
        <dbReference type="ARBA" id="ARBA00007200"/>
    </source>
</evidence>
<evidence type="ECO:0000256" key="11">
    <source>
        <dbReference type="SAM" id="MobiDB-lite"/>
    </source>
</evidence>
<dbReference type="GO" id="GO:0016020">
    <property type="term" value="C:membrane"/>
    <property type="evidence" value="ECO:0007669"/>
    <property type="project" value="UniProtKB-SubCell"/>
</dbReference>
<feature type="disulfide bond" evidence="9">
    <location>
        <begin position="1157"/>
        <end position="1172"/>
    </location>
</feature>
<dbReference type="RefSeq" id="XP_038057432.1">
    <property type="nucleotide sequence ID" value="XM_038201504.1"/>
</dbReference>
<keyword evidence="8" id="KW-0325">Glycoprotein</keyword>
<dbReference type="Pfam" id="PF08016">
    <property type="entry name" value="PKD_channel"/>
    <property type="match status" value="1"/>
</dbReference>
<evidence type="ECO:0000256" key="8">
    <source>
        <dbReference type="ARBA" id="ARBA00023180"/>
    </source>
</evidence>
<evidence type="ECO:0000313" key="16">
    <source>
        <dbReference type="Proteomes" id="UP000887568"/>
    </source>
</evidence>
<keyword evidence="7" id="KW-1015">Disulfide bond</keyword>
<feature type="transmembrane region" description="Helical" evidence="12">
    <location>
        <begin position="612"/>
        <end position="632"/>
    </location>
</feature>
<dbReference type="PROSITE" id="PS50221">
    <property type="entry name" value="GAIN_B"/>
    <property type="match status" value="1"/>
</dbReference>
<evidence type="ECO:0000256" key="9">
    <source>
        <dbReference type="PIRSR" id="PIRSR603915-2"/>
    </source>
</evidence>
<evidence type="ECO:0000259" key="13">
    <source>
        <dbReference type="PROSITE" id="PS50095"/>
    </source>
</evidence>
<dbReference type="Pfam" id="PF01825">
    <property type="entry name" value="GPS"/>
    <property type="match status" value="1"/>
</dbReference>
<feature type="region of interest" description="Disordered" evidence="11">
    <location>
        <begin position="1016"/>
        <end position="1035"/>
    </location>
</feature>
<feature type="transmembrane region" description="Helical" evidence="12">
    <location>
        <begin position="933"/>
        <end position="956"/>
    </location>
</feature>
<comment type="caution">
    <text evidence="10">Lacks conserved residue(s) required for the propagation of feature annotation.</text>
</comment>
<dbReference type="OrthoDB" id="6155349at2759"/>